<comment type="caution">
    <text evidence="6">The sequence shown here is derived from an EMBL/GenBank/DDBJ whole genome shotgun (WGS) entry which is preliminary data.</text>
</comment>
<dbReference type="Proteomes" id="UP001237642">
    <property type="component" value="Unassembled WGS sequence"/>
</dbReference>
<keyword evidence="7" id="KW-1185">Reference proteome</keyword>
<dbReference type="GO" id="GO:0030136">
    <property type="term" value="C:clathrin-coated vesicle"/>
    <property type="evidence" value="ECO:0007669"/>
    <property type="project" value="UniProtKB-SubCell"/>
</dbReference>
<evidence type="ECO:0000313" key="6">
    <source>
        <dbReference type="EMBL" id="KAK1363328.1"/>
    </source>
</evidence>
<dbReference type="SUPFAM" id="SSF48464">
    <property type="entry name" value="ENTH/VHS domain"/>
    <property type="match status" value="1"/>
</dbReference>
<evidence type="ECO:0000256" key="4">
    <source>
        <dbReference type="ARBA" id="ARBA00023329"/>
    </source>
</evidence>
<dbReference type="GO" id="GO:0005794">
    <property type="term" value="C:Golgi apparatus"/>
    <property type="evidence" value="ECO:0007669"/>
    <property type="project" value="UniProtKB-SubCell"/>
</dbReference>
<accession>A0AAD8HBS5</accession>
<dbReference type="InterPro" id="IPR013809">
    <property type="entry name" value="ENTH"/>
</dbReference>
<dbReference type="AlphaFoldDB" id="A0AAD8HBS5"/>
<name>A0AAD8HBS5_9APIA</name>
<dbReference type="Pfam" id="PF01417">
    <property type="entry name" value="ENTH"/>
    <property type="match status" value="1"/>
</dbReference>
<reference evidence="6" key="1">
    <citation type="submission" date="2023-02" db="EMBL/GenBank/DDBJ databases">
        <title>Genome of toxic invasive species Heracleum sosnowskyi carries increased number of genes despite the absence of recent whole-genome duplications.</title>
        <authorList>
            <person name="Schelkunov M."/>
            <person name="Shtratnikova V."/>
            <person name="Makarenko M."/>
            <person name="Klepikova A."/>
            <person name="Omelchenko D."/>
            <person name="Novikova G."/>
            <person name="Obukhova E."/>
            <person name="Bogdanov V."/>
            <person name="Penin A."/>
            <person name="Logacheva M."/>
        </authorList>
    </citation>
    <scope>NUCLEOTIDE SEQUENCE</scope>
    <source>
        <strain evidence="6">Hsosn_3</strain>
        <tissue evidence="6">Leaf</tissue>
    </source>
</reference>
<evidence type="ECO:0000313" key="7">
    <source>
        <dbReference type="Proteomes" id="UP001237642"/>
    </source>
</evidence>
<evidence type="ECO:0000259" key="5">
    <source>
        <dbReference type="Pfam" id="PF01417"/>
    </source>
</evidence>
<dbReference type="EMBL" id="JAUIZM010000009">
    <property type="protein sequence ID" value="KAK1363328.1"/>
    <property type="molecule type" value="Genomic_DNA"/>
</dbReference>
<reference evidence="6" key="2">
    <citation type="submission" date="2023-05" db="EMBL/GenBank/DDBJ databases">
        <authorList>
            <person name="Schelkunov M.I."/>
        </authorList>
    </citation>
    <scope>NUCLEOTIDE SEQUENCE</scope>
    <source>
        <strain evidence="6">Hsosn_3</strain>
        <tissue evidence="6">Leaf</tissue>
    </source>
</reference>
<gene>
    <name evidence="6" type="ORF">POM88_038889</name>
</gene>
<proteinExistence type="predicted"/>
<organism evidence="6 7">
    <name type="scientific">Heracleum sosnowskyi</name>
    <dbReference type="NCBI Taxonomy" id="360622"/>
    <lineage>
        <taxon>Eukaryota</taxon>
        <taxon>Viridiplantae</taxon>
        <taxon>Streptophyta</taxon>
        <taxon>Embryophyta</taxon>
        <taxon>Tracheophyta</taxon>
        <taxon>Spermatophyta</taxon>
        <taxon>Magnoliopsida</taxon>
        <taxon>eudicotyledons</taxon>
        <taxon>Gunneridae</taxon>
        <taxon>Pentapetalae</taxon>
        <taxon>asterids</taxon>
        <taxon>campanulids</taxon>
        <taxon>Apiales</taxon>
        <taxon>Apiaceae</taxon>
        <taxon>Apioideae</taxon>
        <taxon>apioid superclade</taxon>
        <taxon>Tordylieae</taxon>
        <taxon>Tordyliinae</taxon>
        <taxon>Heracleum</taxon>
    </lineage>
</organism>
<keyword evidence="4" id="KW-0968">Cytoplasmic vesicle</keyword>
<protein>
    <recommendedName>
        <fullName evidence="5">ENTH domain-containing protein</fullName>
    </recommendedName>
</protein>
<comment type="subcellular location">
    <subcellularLocation>
        <location evidence="1">Cytoplasmic vesicle</location>
        <location evidence="1">Clathrin-coated vesicle</location>
    </subcellularLocation>
    <subcellularLocation>
        <location evidence="2">Golgi apparatus</location>
    </subcellularLocation>
</comment>
<dbReference type="Gene3D" id="1.25.40.90">
    <property type="match status" value="1"/>
</dbReference>
<evidence type="ECO:0000256" key="3">
    <source>
        <dbReference type="ARBA" id="ARBA00023034"/>
    </source>
</evidence>
<evidence type="ECO:0000256" key="2">
    <source>
        <dbReference type="ARBA" id="ARBA00004555"/>
    </source>
</evidence>
<dbReference type="InterPro" id="IPR008942">
    <property type="entry name" value="ENTH_VHS"/>
</dbReference>
<feature type="domain" description="ENTH" evidence="5">
    <location>
        <begin position="1"/>
        <end position="45"/>
    </location>
</feature>
<sequence>MNVIWTRLTENGRNWRMSGSEYVIENLVANGSEQAVDDIIEHTFNIWWAISLIKVMSFICTRSVTSAYASAGELICGCHNSIFLLCVDFYGFLPPFFEKTSMNSWMLVYIHSW</sequence>
<evidence type="ECO:0000256" key="1">
    <source>
        <dbReference type="ARBA" id="ARBA00004132"/>
    </source>
</evidence>
<keyword evidence="3" id="KW-0333">Golgi apparatus</keyword>